<accession>A0ABT8INW6</accession>
<dbReference type="Proteomes" id="UP001174196">
    <property type="component" value="Unassembled WGS sequence"/>
</dbReference>
<evidence type="ECO:0000313" key="1">
    <source>
        <dbReference type="EMBL" id="MDN4594488.1"/>
    </source>
</evidence>
<gene>
    <name evidence="1" type="ORF">NWF35_11350</name>
</gene>
<feature type="non-terminal residue" evidence="1">
    <location>
        <position position="1"/>
    </location>
</feature>
<evidence type="ECO:0000313" key="2">
    <source>
        <dbReference type="Proteomes" id="UP001174196"/>
    </source>
</evidence>
<comment type="caution">
    <text evidence="1">The sequence shown here is derived from an EMBL/GenBank/DDBJ whole genome shotgun (WGS) entry which is preliminary data.</text>
</comment>
<reference evidence="1" key="1">
    <citation type="submission" date="2022-08" db="EMBL/GenBank/DDBJ databases">
        <title>Polycladomyces zharkentsis sp. nov., a novel thermophilic CMC and starch-degrading bacterium isolated from a geothermal spring in Kazakhstan.</title>
        <authorList>
            <person name="Mashzhan A."/>
            <person name="Kistaubaeva A."/>
            <person name="Javier-Lopez R."/>
            <person name="Birkeland N.-K."/>
        </authorList>
    </citation>
    <scope>NUCLEOTIDE SEQUENCE</scope>
    <source>
        <strain evidence="1">KSR 13</strain>
    </source>
</reference>
<sequence length="104" mass="10168">TGKKVPDAGVQVAVAPGQLSVTVGSGNVTKAPHSPGSLETVILAGQVIVGGSVSCTVTVKAQLSVFPVPSDAVQVTVVVPTGKKEPEGGEQVTVTPGQLEVGVG</sequence>
<name>A0ABT8INW6_9BACL</name>
<organism evidence="1 2">
    <name type="scientific">Polycladomyces subterraneus</name>
    <dbReference type="NCBI Taxonomy" id="1016997"/>
    <lineage>
        <taxon>Bacteria</taxon>
        <taxon>Bacillati</taxon>
        <taxon>Bacillota</taxon>
        <taxon>Bacilli</taxon>
        <taxon>Bacillales</taxon>
        <taxon>Thermoactinomycetaceae</taxon>
        <taxon>Polycladomyces</taxon>
    </lineage>
</organism>
<keyword evidence="2" id="KW-1185">Reference proteome</keyword>
<dbReference type="EMBL" id="JANRHH010000038">
    <property type="protein sequence ID" value="MDN4594488.1"/>
    <property type="molecule type" value="Genomic_DNA"/>
</dbReference>
<protein>
    <submittedName>
        <fullName evidence="1">Uncharacterized protein</fullName>
    </submittedName>
</protein>
<proteinExistence type="predicted"/>